<keyword evidence="7 12" id="KW-0227">DNA damage</keyword>
<dbReference type="GO" id="GO:0006302">
    <property type="term" value="P:double-strand break repair"/>
    <property type="evidence" value="ECO:0007669"/>
    <property type="project" value="TreeGrafter"/>
</dbReference>
<gene>
    <name evidence="12 15" type="primary">recF</name>
    <name evidence="15" type="ORF">HLV38_05320</name>
</gene>
<dbReference type="GO" id="GO:0005737">
    <property type="term" value="C:cytoplasm"/>
    <property type="evidence" value="ECO:0007669"/>
    <property type="project" value="UniProtKB-SubCell"/>
</dbReference>
<comment type="function">
    <text evidence="11 12 13">The RecF protein is involved in DNA metabolism; it is required for DNA replication and normal SOS inducibility. RecF binds preferentially to single-stranded, linear DNA. It also seems to bind ATP.</text>
</comment>
<feature type="domain" description="RecF/RecN/SMC N-terminal" evidence="14">
    <location>
        <begin position="6"/>
        <end position="353"/>
    </location>
</feature>
<keyword evidence="16" id="KW-1185">Reference proteome</keyword>
<evidence type="ECO:0000256" key="10">
    <source>
        <dbReference type="ARBA" id="ARBA00023204"/>
    </source>
</evidence>
<keyword evidence="6 12" id="KW-0547">Nucleotide-binding</keyword>
<dbReference type="GO" id="GO:0009432">
    <property type="term" value="P:SOS response"/>
    <property type="evidence" value="ECO:0007669"/>
    <property type="project" value="UniProtKB-UniRule"/>
</dbReference>
<name>A0A6M8J7Q0_9ACTN</name>
<evidence type="ECO:0000313" key="16">
    <source>
        <dbReference type="Proteomes" id="UP000503297"/>
    </source>
</evidence>
<evidence type="ECO:0000256" key="1">
    <source>
        <dbReference type="ARBA" id="ARBA00004496"/>
    </source>
</evidence>
<dbReference type="KEGG" id="bwa:HLV38_05320"/>
<evidence type="ECO:0000256" key="6">
    <source>
        <dbReference type="ARBA" id="ARBA00022741"/>
    </source>
</evidence>
<evidence type="ECO:0000256" key="12">
    <source>
        <dbReference type="HAMAP-Rule" id="MF_00365"/>
    </source>
</evidence>
<dbReference type="RefSeq" id="WP_173164850.1">
    <property type="nucleotide sequence ID" value="NZ_CP053716.1"/>
</dbReference>
<dbReference type="GO" id="GO:0005524">
    <property type="term" value="F:ATP binding"/>
    <property type="evidence" value="ECO:0007669"/>
    <property type="project" value="UniProtKB-UniRule"/>
</dbReference>
<dbReference type="EMBL" id="CP053716">
    <property type="protein sequence ID" value="QKF07598.1"/>
    <property type="molecule type" value="Genomic_DNA"/>
</dbReference>
<proteinExistence type="inferred from homology"/>
<dbReference type="AlphaFoldDB" id="A0A6M8J7Q0"/>
<dbReference type="Gene3D" id="1.20.1050.90">
    <property type="entry name" value="RecF/RecN/SMC, N-terminal domain"/>
    <property type="match status" value="1"/>
</dbReference>
<reference evidence="16" key="1">
    <citation type="submission" date="2020-05" db="EMBL/GenBank/DDBJ databases">
        <title>Novel species in genus Nocardioides.</title>
        <authorList>
            <person name="Zhang G."/>
        </authorList>
    </citation>
    <scope>NUCLEOTIDE SEQUENCE [LARGE SCALE GENOMIC DNA]</scope>
    <source>
        <strain evidence="16">zg-1050</strain>
    </source>
</reference>
<keyword evidence="12 13" id="KW-0742">SOS response</keyword>
<evidence type="ECO:0000256" key="3">
    <source>
        <dbReference type="ARBA" id="ARBA00020170"/>
    </source>
</evidence>
<comment type="subcellular location">
    <subcellularLocation>
        <location evidence="1 12 13">Cytoplasm</location>
    </subcellularLocation>
</comment>
<dbReference type="InterPro" id="IPR018078">
    <property type="entry name" value="DNA-binding_RecF_CS"/>
</dbReference>
<dbReference type="InterPro" id="IPR003395">
    <property type="entry name" value="RecF/RecN/SMC_N"/>
</dbReference>
<evidence type="ECO:0000256" key="8">
    <source>
        <dbReference type="ARBA" id="ARBA00022840"/>
    </source>
</evidence>
<evidence type="ECO:0000256" key="11">
    <source>
        <dbReference type="ARBA" id="ARBA00025401"/>
    </source>
</evidence>
<comment type="similarity">
    <text evidence="2 12 13">Belongs to the RecF family.</text>
</comment>
<evidence type="ECO:0000259" key="14">
    <source>
        <dbReference type="Pfam" id="PF02463"/>
    </source>
</evidence>
<dbReference type="GO" id="GO:0000731">
    <property type="term" value="P:DNA synthesis involved in DNA repair"/>
    <property type="evidence" value="ECO:0007669"/>
    <property type="project" value="TreeGrafter"/>
</dbReference>
<dbReference type="HAMAP" id="MF_00365">
    <property type="entry name" value="RecF"/>
    <property type="match status" value="1"/>
</dbReference>
<keyword evidence="4 12" id="KW-0963">Cytoplasm</keyword>
<accession>A0A6M8J7Q0</accession>
<dbReference type="PROSITE" id="PS00618">
    <property type="entry name" value="RECF_2"/>
    <property type="match status" value="1"/>
</dbReference>
<dbReference type="Pfam" id="PF02463">
    <property type="entry name" value="SMC_N"/>
    <property type="match status" value="1"/>
</dbReference>
<dbReference type="SUPFAM" id="SSF52540">
    <property type="entry name" value="P-loop containing nucleoside triphosphate hydrolases"/>
    <property type="match status" value="1"/>
</dbReference>
<sequence length="373" mass="41696">MGLRATRLSLHGFRGYAQEEFTFDSDLVLLVGPNAVGKTNLLEAVQLLTALTSFRHPLIGQLISHGSAQARVELDVAADGRQLNLALSLRPGKRSYLLNGKPKTPRDLRGLVPAVCFEPGDLDFAKGSSGVRRRALDDLGCQLSSTYFKVKGDYDRLVQHKGRLLREEADERLIASVDDVLVEAGAHLSFYRARLFEALSVYAAENYRRLSSGEQKLTCSYRMSWDRLDERTGSAPAAVDDLRQRFADALIRFRTAERARKRCLVGPHADELTLDLDGQPVSAFASQGQQRSVVLAWKVAEVRKVEDSLGMQPLLLLDDVMSELDDRRREALLDFTTQGMQIFVTSTHKGYFTSRFLDRAQVIQLPRSQAVTR</sequence>
<dbReference type="Proteomes" id="UP000503297">
    <property type="component" value="Chromosome"/>
</dbReference>
<keyword evidence="9 12" id="KW-0238">DNA-binding</keyword>
<feature type="binding site" evidence="12">
    <location>
        <begin position="32"/>
        <end position="39"/>
    </location>
    <ligand>
        <name>ATP</name>
        <dbReference type="ChEBI" id="CHEBI:30616"/>
    </ligand>
</feature>
<organism evidence="15 16">
    <name type="scientific">Berryella wangjianweii</name>
    <dbReference type="NCBI Taxonomy" id="2734634"/>
    <lineage>
        <taxon>Bacteria</taxon>
        <taxon>Bacillati</taxon>
        <taxon>Actinomycetota</taxon>
        <taxon>Coriobacteriia</taxon>
        <taxon>Eggerthellales</taxon>
        <taxon>Eggerthellaceae</taxon>
        <taxon>Berryella</taxon>
    </lineage>
</organism>
<protein>
    <recommendedName>
        <fullName evidence="3 12">DNA replication and repair protein RecF</fullName>
    </recommendedName>
</protein>
<evidence type="ECO:0000256" key="7">
    <source>
        <dbReference type="ARBA" id="ARBA00022763"/>
    </source>
</evidence>
<evidence type="ECO:0000313" key="15">
    <source>
        <dbReference type="EMBL" id="QKF07598.1"/>
    </source>
</evidence>
<evidence type="ECO:0000256" key="9">
    <source>
        <dbReference type="ARBA" id="ARBA00023125"/>
    </source>
</evidence>
<keyword evidence="8 12" id="KW-0067">ATP-binding</keyword>
<keyword evidence="5 12" id="KW-0235">DNA replication</keyword>
<evidence type="ECO:0000256" key="2">
    <source>
        <dbReference type="ARBA" id="ARBA00008016"/>
    </source>
</evidence>
<dbReference type="Gene3D" id="3.40.50.300">
    <property type="entry name" value="P-loop containing nucleotide triphosphate hydrolases"/>
    <property type="match status" value="1"/>
</dbReference>
<dbReference type="GO" id="GO:0006260">
    <property type="term" value="P:DNA replication"/>
    <property type="evidence" value="ECO:0007669"/>
    <property type="project" value="UniProtKB-UniRule"/>
</dbReference>
<dbReference type="GO" id="GO:0003697">
    <property type="term" value="F:single-stranded DNA binding"/>
    <property type="evidence" value="ECO:0007669"/>
    <property type="project" value="UniProtKB-UniRule"/>
</dbReference>
<evidence type="ECO:0000256" key="4">
    <source>
        <dbReference type="ARBA" id="ARBA00022490"/>
    </source>
</evidence>
<dbReference type="InterPro" id="IPR027417">
    <property type="entry name" value="P-loop_NTPase"/>
</dbReference>
<evidence type="ECO:0000256" key="13">
    <source>
        <dbReference type="RuleBase" id="RU000578"/>
    </source>
</evidence>
<dbReference type="PANTHER" id="PTHR32182">
    <property type="entry name" value="DNA REPLICATION AND REPAIR PROTEIN RECF"/>
    <property type="match status" value="1"/>
</dbReference>
<evidence type="ECO:0000256" key="5">
    <source>
        <dbReference type="ARBA" id="ARBA00022705"/>
    </source>
</evidence>
<dbReference type="NCBIfam" id="TIGR00611">
    <property type="entry name" value="recf"/>
    <property type="match status" value="1"/>
</dbReference>
<dbReference type="InterPro" id="IPR042174">
    <property type="entry name" value="RecF_2"/>
</dbReference>
<keyword evidence="10 12" id="KW-0234">DNA repair</keyword>
<dbReference type="InterPro" id="IPR001238">
    <property type="entry name" value="DNA-binding_RecF"/>
</dbReference>
<dbReference type="PANTHER" id="PTHR32182:SF0">
    <property type="entry name" value="DNA REPLICATION AND REPAIR PROTEIN RECF"/>
    <property type="match status" value="1"/>
</dbReference>